<comment type="caution">
    <text evidence="1">The sequence shown here is derived from an EMBL/GenBank/DDBJ whole genome shotgun (WGS) entry which is preliminary data.</text>
</comment>
<evidence type="ECO:0000313" key="1">
    <source>
        <dbReference type="EMBL" id="RXE58595.1"/>
    </source>
</evidence>
<name>A0A4Q0I4F2_9FIRM</name>
<dbReference type="Proteomes" id="UP000289166">
    <property type="component" value="Unassembled WGS sequence"/>
</dbReference>
<dbReference type="SUPFAM" id="SSF109604">
    <property type="entry name" value="HD-domain/PDEase-like"/>
    <property type="match status" value="1"/>
</dbReference>
<proteinExistence type="predicted"/>
<dbReference type="OrthoDB" id="9802385at2"/>
<dbReference type="InterPro" id="IPR052194">
    <property type="entry name" value="MESH1"/>
</dbReference>
<reference evidence="2" key="1">
    <citation type="submission" date="2018-11" db="EMBL/GenBank/DDBJ databases">
        <title>Genome sequencing of a novel mesophilic and cellulolytic organism within the genus Hungateiclostridium.</title>
        <authorList>
            <person name="Rettenmaier R."/>
            <person name="Liebl W."/>
            <person name="Zverlov V."/>
        </authorList>
    </citation>
    <scope>NUCLEOTIDE SEQUENCE [LARGE SCALE GENOMIC DNA]</scope>
    <source>
        <strain evidence="2">N2K1</strain>
    </source>
</reference>
<dbReference type="AlphaFoldDB" id="A0A4Q0I4F2"/>
<protein>
    <submittedName>
        <fullName evidence="1">HD domain-containing protein</fullName>
    </submittedName>
</protein>
<organism evidence="1 2">
    <name type="scientific">Acetivibrio mesophilus</name>
    <dbReference type="NCBI Taxonomy" id="2487273"/>
    <lineage>
        <taxon>Bacteria</taxon>
        <taxon>Bacillati</taxon>
        <taxon>Bacillota</taxon>
        <taxon>Clostridia</taxon>
        <taxon>Eubacteriales</taxon>
        <taxon>Oscillospiraceae</taxon>
        <taxon>Acetivibrio</taxon>
    </lineage>
</organism>
<evidence type="ECO:0000313" key="2">
    <source>
        <dbReference type="Proteomes" id="UP000289166"/>
    </source>
</evidence>
<dbReference type="RefSeq" id="WP_069195882.1">
    <property type="nucleotide sequence ID" value="NZ_RLII01000015.1"/>
</dbReference>
<dbReference type="EMBL" id="RLII01000015">
    <property type="protein sequence ID" value="RXE58595.1"/>
    <property type="molecule type" value="Genomic_DNA"/>
</dbReference>
<dbReference type="PANTHER" id="PTHR46246:SF1">
    <property type="entry name" value="GUANOSINE-3',5'-BIS(DIPHOSPHATE) 3'-PYROPHOSPHOHYDROLASE MESH1"/>
    <property type="match status" value="1"/>
</dbReference>
<gene>
    <name evidence="1" type="ORF">EFD62_11245</name>
</gene>
<accession>A0A4Q0I4F2</accession>
<sequence>MLNKAIEIAARAHARQVDKGGEPYILHPLRVMLSTKNELERICAVLHDVVEDSEITFEDLRKEGFSEDVITVLDCLTKRKGESYDEFIDRVLKNETACRVKLADLHDNMDLTRIKDPTDEDIARIKKYREAADRIFDALPLKDGIKDER</sequence>
<keyword evidence="2" id="KW-1185">Reference proteome</keyword>
<dbReference type="PANTHER" id="PTHR46246">
    <property type="entry name" value="GUANOSINE-3',5'-BIS(DIPHOSPHATE) 3'-PYROPHOSPHOHYDROLASE MESH1"/>
    <property type="match status" value="1"/>
</dbReference>
<dbReference type="GO" id="GO:0008893">
    <property type="term" value="F:guanosine-3',5'-bis(diphosphate) 3'-diphosphatase activity"/>
    <property type="evidence" value="ECO:0007669"/>
    <property type="project" value="TreeGrafter"/>
</dbReference>
<dbReference type="Gene3D" id="1.10.3210.10">
    <property type="entry name" value="Hypothetical protein af1432"/>
    <property type="match status" value="1"/>
</dbReference>